<evidence type="ECO:0008006" key="4">
    <source>
        <dbReference type="Google" id="ProtNLM"/>
    </source>
</evidence>
<dbReference type="RefSeq" id="WP_152098235.1">
    <property type="nucleotide sequence ID" value="NZ_AP021861.1"/>
</dbReference>
<feature type="chain" id="PRO_5024942209" description="Porin domain-containing protein" evidence="1">
    <location>
        <begin position="24"/>
        <end position="357"/>
    </location>
</feature>
<accession>A0A5K7XCX6</accession>
<sequence length="357" mass="37401">MRKLVSLAFLNAALIGSTGAAYAEETSVANFLDGEVKSEASLSEACFNEKGGYELCSYSDSCEPCNDSCSPCIGNWLDNTVVFAGADVYKSIGDRLTNINGGTGSLTSSFGGVTGFNTGFALGDSELRGQVGGSYGVYDPRGRLAVVPESTDVETQGFVTAGVYKRGDMLHNTDRISYGAVVDSFMADNWGINANTVQMGQLRGIAGYALSERFEVGGFGTVHLWHDQAAVTVAGAPSVRREVRAANQANLYLRGNTASGGSLMGYVGAFDRADIQSWQFGFTGEAPLSRWFSLYGNANYAVPGASAGPRGSGEEQFAAQFGVAYYFGGKAASPTVTGQKGLPLLDVANNGSFLVTD</sequence>
<dbReference type="Pfam" id="PF20371">
    <property type="entry name" value="DUF6666"/>
    <property type="match status" value="1"/>
</dbReference>
<keyword evidence="1" id="KW-0732">Signal</keyword>
<name>A0A5K7XCX6_9BACT</name>
<reference evidence="3" key="1">
    <citation type="submission" date="2019-10" db="EMBL/GenBank/DDBJ databases">
        <title>Lacipirellula parvula gen. nov., sp. nov., representing a lineage of planctomycetes widespread in freshwater anoxic habitats, and description of the family Lacipirellulaceae.</title>
        <authorList>
            <person name="Dedysh S.N."/>
            <person name="Kulichevskaya I.S."/>
            <person name="Beletsky A.V."/>
            <person name="Rakitin A.L."/>
            <person name="Mardanov A.V."/>
            <person name="Ivanova A.A."/>
            <person name="Saltykova V.X."/>
            <person name="Rijpstra W.I.C."/>
            <person name="Sinninghe Damste J.S."/>
            <person name="Ravin N.V."/>
        </authorList>
    </citation>
    <scope>NUCLEOTIDE SEQUENCE [LARGE SCALE GENOMIC DNA]</scope>
    <source>
        <strain evidence="3">PX69</strain>
    </source>
</reference>
<dbReference type="KEGG" id="lpav:PLANPX_1848"/>
<proteinExistence type="predicted"/>
<dbReference type="Proteomes" id="UP000326837">
    <property type="component" value="Chromosome"/>
</dbReference>
<dbReference type="InterPro" id="IPR046607">
    <property type="entry name" value="DUF6666"/>
</dbReference>
<organism evidence="2 3">
    <name type="scientific">Lacipirellula parvula</name>
    <dbReference type="NCBI Taxonomy" id="2650471"/>
    <lineage>
        <taxon>Bacteria</taxon>
        <taxon>Pseudomonadati</taxon>
        <taxon>Planctomycetota</taxon>
        <taxon>Planctomycetia</taxon>
        <taxon>Pirellulales</taxon>
        <taxon>Lacipirellulaceae</taxon>
        <taxon>Lacipirellula</taxon>
    </lineage>
</organism>
<evidence type="ECO:0000313" key="2">
    <source>
        <dbReference type="EMBL" id="BBO32236.1"/>
    </source>
</evidence>
<protein>
    <recommendedName>
        <fullName evidence="4">Porin domain-containing protein</fullName>
    </recommendedName>
</protein>
<keyword evidence="3" id="KW-1185">Reference proteome</keyword>
<evidence type="ECO:0000313" key="3">
    <source>
        <dbReference type="Proteomes" id="UP000326837"/>
    </source>
</evidence>
<feature type="signal peptide" evidence="1">
    <location>
        <begin position="1"/>
        <end position="23"/>
    </location>
</feature>
<evidence type="ECO:0000256" key="1">
    <source>
        <dbReference type="SAM" id="SignalP"/>
    </source>
</evidence>
<gene>
    <name evidence="2" type="ORF">PLANPX_1848</name>
</gene>
<dbReference type="AlphaFoldDB" id="A0A5K7XCX6"/>
<dbReference type="EMBL" id="AP021861">
    <property type="protein sequence ID" value="BBO32236.1"/>
    <property type="molecule type" value="Genomic_DNA"/>
</dbReference>